<sequence length="435" mass="47610">MKKWLGLFLALGLIVGLMAACGPNEESSGNGGDSGESSGEGDSQSTEGEGSSEEQPKPDKLIVWEDQDKGEALEAAAKKFTDETGIEIEYVEYNITKMQENMALDGSTEKAPDVVTMSHDGVGPSVAKGYIKPIEVSDDVLNKYTQSSVDALTYQDKLYGLPKAVETTVFIYNKDKMEEPPESMDEMYEMSKTAKEEGNYGFLATWDNFYFSHGIFHGFGANVFGESPSEIGLNSEAGVEAINYIDKWYEEGLFPEGLLSKNAASVVDRLFTDGDAIAVQNGPWAFQNYTDKGVNYGVAPMPDLPNGEPQGTFMGVKGWFVTSFSQQKGKDYWAEEFVKVVSNEENAKERYDMTGEIPPLKALVEDEEWVSNNPGAAAVMEQSKNAVAMPVIPEMAEVWDPMKTAVQSVATDKTDAQKALDDAVNVIKQQIEANY</sequence>
<dbReference type="PRINTS" id="PR00181">
    <property type="entry name" value="MALTOSEBP"/>
</dbReference>
<dbReference type="PANTHER" id="PTHR30061:SF50">
    <property type="entry name" value="MALTOSE_MALTODEXTRIN-BINDING PERIPLASMIC PROTEIN"/>
    <property type="match status" value="1"/>
</dbReference>
<accession>A0A6I4ZWF6</accession>
<evidence type="ECO:0000256" key="3">
    <source>
        <dbReference type="ARBA" id="ARBA00022597"/>
    </source>
</evidence>
<keyword evidence="3 5" id="KW-0762">Sugar transport</keyword>
<name>A0A6I4ZWF6_9BACI</name>
<comment type="subcellular location">
    <subcellularLocation>
        <location evidence="5">Cell membrane</location>
        <topology evidence="5">Lipid-anchor</topology>
    </subcellularLocation>
</comment>
<dbReference type="Pfam" id="PF13416">
    <property type="entry name" value="SBP_bac_8"/>
    <property type="match status" value="1"/>
</dbReference>
<evidence type="ECO:0000256" key="1">
    <source>
        <dbReference type="ARBA" id="ARBA00008520"/>
    </source>
</evidence>
<organism evidence="7 8">
    <name type="scientific">Pontibacillus yanchengensis</name>
    <dbReference type="NCBI Taxonomy" id="462910"/>
    <lineage>
        <taxon>Bacteria</taxon>
        <taxon>Bacillati</taxon>
        <taxon>Bacillota</taxon>
        <taxon>Bacilli</taxon>
        <taxon>Bacillales</taxon>
        <taxon>Bacillaceae</taxon>
        <taxon>Pontibacillus</taxon>
    </lineage>
</organism>
<feature type="region of interest" description="Disordered" evidence="6">
    <location>
        <begin position="22"/>
        <end position="60"/>
    </location>
</feature>
<dbReference type="OrthoDB" id="9766758at2"/>
<protein>
    <recommendedName>
        <fullName evidence="5">Maltodextrin-binding protein</fullName>
    </recommendedName>
</protein>
<evidence type="ECO:0000256" key="4">
    <source>
        <dbReference type="ARBA" id="ARBA00022729"/>
    </source>
</evidence>
<dbReference type="RefSeq" id="WP_160847582.1">
    <property type="nucleotide sequence ID" value="NZ_WMEQ01000001.1"/>
</dbReference>
<dbReference type="GO" id="GO:0055052">
    <property type="term" value="C:ATP-binding cassette (ABC) transporter complex, substrate-binding subunit-containing"/>
    <property type="evidence" value="ECO:0007669"/>
    <property type="project" value="TreeGrafter"/>
</dbReference>
<feature type="compositionally biased region" description="Low complexity" evidence="6">
    <location>
        <begin position="35"/>
        <end position="49"/>
    </location>
</feature>
<dbReference type="Gene3D" id="3.40.190.10">
    <property type="entry name" value="Periplasmic binding protein-like II"/>
    <property type="match status" value="2"/>
</dbReference>
<comment type="caution">
    <text evidence="7">The sequence shown here is derived from an EMBL/GenBank/DDBJ whole genome shotgun (WGS) entry which is preliminary data.</text>
</comment>
<feature type="signal peptide" evidence="5">
    <location>
        <begin position="1"/>
        <end position="19"/>
    </location>
</feature>
<keyword evidence="5" id="KW-1003">Cell membrane</keyword>
<keyword evidence="5" id="KW-0472">Membrane</keyword>
<dbReference type="InterPro" id="IPR006060">
    <property type="entry name" value="Maltose/Cyclodextrin-bd"/>
</dbReference>
<keyword evidence="5" id="KW-0449">Lipoprotein</keyword>
<reference evidence="7 8" key="1">
    <citation type="submission" date="2019-11" db="EMBL/GenBank/DDBJ databases">
        <title>Genome sequences of 17 halophilic strains isolated from different environments.</title>
        <authorList>
            <person name="Furrow R.E."/>
        </authorList>
    </citation>
    <scope>NUCLEOTIDE SEQUENCE [LARGE SCALE GENOMIC DNA]</scope>
    <source>
        <strain evidence="7 8">22514_16_FS</strain>
    </source>
</reference>
<feature type="chain" id="PRO_5039745580" description="Maltodextrin-binding protein" evidence="5">
    <location>
        <begin position="20"/>
        <end position="435"/>
    </location>
</feature>
<dbReference type="GO" id="GO:1901982">
    <property type="term" value="F:maltose binding"/>
    <property type="evidence" value="ECO:0007669"/>
    <property type="project" value="TreeGrafter"/>
</dbReference>
<proteinExistence type="inferred from homology"/>
<dbReference type="Proteomes" id="UP000468638">
    <property type="component" value="Unassembled WGS sequence"/>
</dbReference>
<evidence type="ECO:0000313" key="7">
    <source>
        <dbReference type="EMBL" id="MYL32280.1"/>
    </source>
</evidence>
<dbReference type="GO" id="GO:0015144">
    <property type="term" value="F:carbohydrate transmembrane transporter activity"/>
    <property type="evidence" value="ECO:0007669"/>
    <property type="project" value="InterPro"/>
</dbReference>
<dbReference type="InterPro" id="IPR006059">
    <property type="entry name" value="SBP"/>
</dbReference>
<dbReference type="AlphaFoldDB" id="A0A6I4ZWF6"/>
<dbReference type="SUPFAM" id="SSF53850">
    <property type="entry name" value="Periplasmic binding protein-like II"/>
    <property type="match status" value="1"/>
</dbReference>
<dbReference type="GO" id="GO:0015768">
    <property type="term" value="P:maltose transport"/>
    <property type="evidence" value="ECO:0007669"/>
    <property type="project" value="TreeGrafter"/>
</dbReference>
<comment type="similarity">
    <text evidence="1 5">Belongs to the bacterial solute-binding protein 1 family.</text>
</comment>
<dbReference type="EMBL" id="WMEQ01000001">
    <property type="protein sequence ID" value="MYL32280.1"/>
    <property type="molecule type" value="Genomic_DNA"/>
</dbReference>
<dbReference type="PROSITE" id="PS51257">
    <property type="entry name" value="PROKAR_LIPOPROTEIN"/>
    <property type="match status" value="1"/>
</dbReference>
<keyword evidence="4 5" id="KW-0732">Signal</keyword>
<dbReference type="PANTHER" id="PTHR30061">
    <property type="entry name" value="MALTOSE-BINDING PERIPLASMIC PROTEIN"/>
    <property type="match status" value="1"/>
</dbReference>
<dbReference type="GO" id="GO:0042956">
    <property type="term" value="P:maltodextrin transmembrane transport"/>
    <property type="evidence" value="ECO:0007669"/>
    <property type="project" value="TreeGrafter"/>
</dbReference>
<gene>
    <name evidence="7" type="ORF">GLW05_01500</name>
</gene>
<evidence type="ECO:0000256" key="6">
    <source>
        <dbReference type="SAM" id="MobiDB-lite"/>
    </source>
</evidence>
<evidence type="ECO:0000256" key="5">
    <source>
        <dbReference type="RuleBase" id="RU365005"/>
    </source>
</evidence>
<evidence type="ECO:0000256" key="2">
    <source>
        <dbReference type="ARBA" id="ARBA00022448"/>
    </source>
</evidence>
<keyword evidence="2 5" id="KW-0813">Transport</keyword>
<evidence type="ECO:0000313" key="8">
    <source>
        <dbReference type="Proteomes" id="UP000468638"/>
    </source>
</evidence>